<evidence type="ECO:0000256" key="2">
    <source>
        <dbReference type="SAM" id="Phobius"/>
    </source>
</evidence>
<keyword evidence="4" id="KW-1185">Reference proteome</keyword>
<name>A0A084QCB4_STAC4</name>
<feature type="compositionally biased region" description="Polar residues" evidence="1">
    <location>
        <begin position="41"/>
        <end position="54"/>
    </location>
</feature>
<dbReference type="AlphaFoldDB" id="A0A084QCB4"/>
<reference evidence="3 4" key="1">
    <citation type="journal article" date="2014" name="BMC Genomics">
        <title>Comparative genome sequencing reveals chemotype-specific gene clusters in the toxigenic black mold Stachybotrys.</title>
        <authorList>
            <person name="Semeiks J."/>
            <person name="Borek D."/>
            <person name="Otwinowski Z."/>
            <person name="Grishin N.V."/>
        </authorList>
    </citation>
    <scope>NUCLEOTIDE SEQUENCE [LARGE SCALE GENOMIC DNA]</scope>
    <source>
        <strain evidence="3 4">IBT 40285</strain>
    </source>
</reference>
<keyword evidence="2" id="KW-1133">Transmembrane helix</keyword>
<dbReference type="InterPro" id="IPR039454">
    <property type="entry name" value="OM14"/>
</dbReference>
<feature type="transmembrane region" description="Helical" evidence="2">
    <location>
        <begin position="194"/>
        <end position="215"/>
    </location>
</feature>
<keyword evidence="2" id="KW-0472">Membrane</keyword>
<evidence type="ECO:0000313" key="4">
    <source>
        <dbReference type="Proteomes" id="UP000028524"/>
    </source>
</evidence>
<evidence type="ECO:0000313" key="3">
    <source>
        <dbReference type="EMBL" id="KFA61599.1"/>
    </source>
</evidence>
<dbReference type="InParanoid" id="A0A084QCB4"/>
<dbReference type="STRING" id="1283841.A0A084QCB4"/>
<sequence>MPSASPSPSLLPTRPFPSPRLGALPGPAFGQVPAPGLALAGTTSSHCDAPSSLSYADIASRGPKQTPEEAAAPQPPQVIPNESASTASLVDVDMPSVHTVSSEFLEQDVQTQTQADRIERERSVKDEAKEQAERAKKSSAKKARKADNWLAAQFSQLSDESANALVFANLAAVVGLSGWMGWKAWGLYDKGRLSWQSVGVGAAVLAGVGVFESVIGRGLYRGKSS</sequence>
<feature type="compositionally biased region" description="Basic and acidic residues" evidence="1">
    <location>
        <begin position="116"/>
        <end position="136"/>
    </location>
</feature>
<proteinExistence type="predicted"/>
<dbReference type="Proteomes" id="UP000028524">
    <property type="component" value="Unassembled WGS sequence"/>
</dbReference>
<keyword evidence="2" id="KW-0812">Transmembrane</keyword>
<dbReference type="OMA" id="LQNKFPP"/>
<feature type="compositionally biased region" description="Low complexity" evidence="1">
    <location>
        <begin position="1"/>
        <end position="13"/>
    </location>
</feature>
<dbReference type="HOGENOM" id="CLU_100298_0_0_1"/>
<dbReference type="GO" id="GO:0005741">
    <property type="term" value="C:mitochondrial outer membrane"/>
    <property type="evidence" value="ECO:0007669"/>
    <property type="project" value="InterPro"/>
</dbReference>
<dbReference type="PANTHER" id="PTHR38402:SF1">
    <property type="entry name" value="MITOCHONDRIAL OUTER MEMBRANE PROTEIN OM14"/>
    <property type="match status" value="1"/>
</dbReference>
<feature type="region of interest" description="Disordered" evidence="1">
    <location>
        <begin position="1"/>
        <end position="83"/>
    </location>
</feature>
<organism evidence="3 4">
    <name type="scientific">Stachybotrys chlorohalonatus (strain IBT 40285)</name>
    <dbReference type="NCBI Taxonomy" id="1283841"/>
    <lineage>
        <taxon>Eukaryota</taxon>
        <taxon>Fungi</taxon>
        <taxon>Dikarya</taxon>
        <taxon>Ascomycota</taxon>
        <taxon>Pezizomycotina</taxon>
        <taxon>Sordariomycetes</taxon>
        <taxon>Hypocreomycetidae</taxon>
        <taxon>Hypocreales</taxon>
        <taxon>Stachybotryaceae</taxon>
        <taxon>Stachybotrys</taxon>
    </lineage>
</organism>
<accession>A0A084QCB4</accession>
<feature type="region of interest" description="Disordered" evidence="1">
    <location>
        <begin position="101"/>
        <end position="142"/>
    </location>
</feature>
<dbReference type="EMBL" id="KL660845">
    <property type="protein sequence ID" value="KFA61599.1"/>
    <property type="molecule type" value="Genomic_DNA"/>
</dbReference>
<dbReference type="GO" id="GO:1990593">
    <property type="term" value="F:nascent polypeptide-associated complex binding"/>
    <property type="evidence" value="ECO:0007669"/>
    <property type="project" value="InterPro"/>
</dbReference>
<dbReference type="PANTHER" id="PTHR38402">
    <property type="entry name" value="MITOCHONDRIAL OUTER MEMBRANE PROTEIN OM14"/>
    <property type="match status" value="1"/>
</dbReference>
<feature type="transmembrane region" description="Helical" evidence="2">
    <location>
        <begin position="164"/>
        <end position="182"/>
    </location>
</feature>
<gene>
    <name evidence="3" type="ORF">S40285_06100</name>
</gene>
<evidence type="ECO:0000256" key="1">
    <source>
        <dbReference type="SAM" id="MobiDB-lite"/>
    </source>
</evidence>
<dbReference type="GO" id="GO:0006626">
    <property type="term" value="P:protein targeting to mitochondrion"/>
    <property type="evidence" value="ECO:0007669"/>
    <property type="project" value="TreeGrafter"/>
</dbReference>
<feature type="compositionally biased region" description="Polar residues" evidence="1">
    <location>
        <begin position="101"/>
        <end position="115"/>
    </location>
</feature>
<protein>
    <recommendedName>
        <fullName evidence="5">Mitochondrial outer membrane protein OM14 C-terminal domain-containing protein</fullName>
    </recommendedName>
</protein>
<evidence type="ECO:0008006" key="5">
    <source>
        <dbReference type="Google" id="ProtNLM"/>
    </source>
</evidence>
<dbReference type="OrthoDB" id="20198at2759"/>